<dbReference type="GO" id="GO:0031412">
    <property type="term" value="P:gas vesicle organization"/>
    <property type="evidence" value="ECO:0007669"/>
    <property type="project" value="InterPro"/>
</dbReference>
<evidence type="ECO:0000313" key="2">
    <source>
        <dbReference type="EMBL" id="ALC25298.1"/>
    </source>
</evidence>
<feature type="compositionally biased region" description="Basic and acidic residues" evidence="1">
    <location>
        <begin position="9"/>
        <end position="21"/>
    </location>
</feature>
<proteinExistence type="predicted"/>
<dbReference type="PATRIC" id="fig|38300.4.peg.7320"/>
<protein>
    <submittedName>
        <fullName evidence="2">Gas vesicle protein</fullName>
    </submittedName>
</protein>
<evidence type="ECO:0000256" key="1">
    <source>
        <dbReference type="SAM" id="MobiDB-lite"/>
    </source>
</evidence>
<dbReference type="Pfam" id="PF05800">
    <property type="entry name" value="GvpO"/>
    <property type="match status" value="1"/>
</dbReference>
<dbReference type="GeneID" id="97231975"/>
<dbReference type="KEGG" id="spri:SPRI_6992"/>
<reference evidence="2 3" key="1">
    <citation type="submission" date="2015-08" db="EMBL/GenBank/DDBJ databases">
        <title>Genome sequence of the pristinamycin over-producing bacterium Streptomyces pristinaespiralis HCCB10218.</title>
        <authorList>
            <person name="Tian J."/>
            <person name="Yang J."/>
            <person name="Li L."/>
            <person name="Ruan L."/>
            <person name="Wei W."/>
            <person name="Zheng G."/>
            <person name="Wei Z."/>
            <person name="Yang S."/>
            <person name="Ge M."/>
            <person name="Jiang W."/>
            <person name="Lu Y."/>
        </authorList>
    </citation>
    <scope>NUCLEOTIDE SEQUENCE [LARGE SCALE GENOMIC DNA]</scope>
    <source>
        <strain evidence="2 3">HCCB 10218</strain>
    </source>
</reference>
<feature type="region of interest" description="Disordered" evidence="1">
    <location>
        <begin position="1"/>
        <end position="40"/>
    </location>
</feature>
<gene>
    <name evidence="2" type="ORF">SPRI_6992</name>
</gene>
<dbReference type="AlphaFoldDB" id="A0A0M5IQ10"/>
<dbReference type="OMA" id="KHSIPDG"/>
<organism evidence="2">
    <name type="scientific">Streptomyces pristinaespiralis</name>
    <dbReference type="NCBI Taxonomy" id="38300"/>
    <lineage>
        <taxon>Bacteria</taxon>
        <taxon>Bacillati</taxon>
        <taxon>Actinomycetota</taxon>
        <taxon>Actinomycetes</taxon>
        <taxon>Kitasatosporales</taxon>
        <taxon>Streptomycetaceae</taxon>
        <taxon>Streptomyces</taxon>
    </lineage>
</organism>
<name>A0A0M5IQ10_STRPR</name>
<dbReference type="EMBL" id="CP011340">
    <property type="protein sequence ID" value="ALC25298.1"/>
    <property type="molecule type" value="Genomic_DNA"/>
</dbReference>
<dbReference type="RefSeq" id="WP_005321470.1">
    <property type="nucleotide sequence ID" value="NZ_CP011340.1"/>
</dbReference>
<dbReference type="OrthoDB" id="163447at2"/>
<dbReference type="PIRSF" id="PIRSF028743">
    <property type="entry name" value="GvpO_protein"/>
    <property type="match status" value="1"/>
</dbReference>
<dbReference type="STRING" id="38300.SPRI_6992"/>
<dbReference type="InterPro" id="IPR008634">
    <property type="entry name" value="Gas-vesicle_GvpO"/>
</dbReference>
<dbReference type="Proteomes" id="UP000060513">
    <property type="component" value="Chromosome"/>
</dbReference>
<evidence type="ECO:0000313" key="3">
    <source>
        <dbReference type="Proteomes" id="UP000060513"/>
    </source>
</evidence>
<sequence>MGRTSENSADTKKTSDTKSAEGAEESETNGSDRERGSRPLRAVEVLRAAGAQLAELTGMTAESVSSFSRTEDGWQLVVEVLELARVPDTASLLASYEVEVDRDGELISYRRTRRYERGRADRPSS</sequence>
<accession>A0A0M5IQ10</accession>